<dbReference type="Proteomes" id="UP000811609">
    <property type="component" value="Chromosome 5"/>
</dbReference>
<dbReference type="EMBL" id="CM031813">
    <property type="protein sequence ID" value="KAG6653510.1"/>
    <property type="molecule type" value="Genomic_DNA"/>
</dbReference>
<organism evidence="1 2">
    <name type="scientific">Carya illinoinensis</name>
    <name type="common">Pecan</name>
    <dbReference type="NCBI Taxonomy" id="32201"/>
    <lineage>
        <taxon>Eukaryota</taxon>
        <taxon>Viridiplantae</taxon>
        <taxon>Streptophyta</taxon>
        <taxon>Embryophyta</taxon>
        <taxon>Tracheophyta</taxon>
        <taxon>Spermatophyta</taxon>
        <taxon>Magnoliopsida</taxon>
        <taxon>eudicotyledons</taxon>
        <taxon>Gunneridae</taxon>
        <taxon>Pentapetalae</taxon>
        <taxon>rosids</taxon>
        <taxon>fabids</taxon>
        <taxon>Fagales</taxon>
        <taxon>Juglandaceae</taxon>
        <taxon>Carya</taxon>
    </lineage>
</organism>
<sequence length="78" mass="8724">MIIKLCSKLSVLFLEGAASFSVAIQRLQAAYIIKVLVAASFFNIPIEFAIILCLEAHRIESLMPRSVTWRLEQKASQS</sequence>
<keyword evidence="2" id="KW-1185">Reference proteome</keyword>
<evidence type="ECO:0000313" key="1">
    <source>
        <dbReference type="EMBL" id="KAG6653510.1"/>
    </source>
</evidence>
<reference evidence="1" key="1">
    <citation type="submission" date="2020-12" db="EMBL/GenBank/DDBJ databases">
        <title>WGS assembly of Carya illinoinensis cv. Pawnee.</title>
        <authorList>
            <person name="Platts A."/>
            <person name="Shu S."/>
            <person name="Wright S."/>
            <person name="Barry K."/>
            <person name="Edger P."/>
            <person name="Pires J.C."/>
            <person name="Schmutz J."/>
        </authorList>
    </citation>
    <scope>NUCLEOTIDE SEQUENCE</scope>
    <source>
        <tissue evidence="1">Leaf</tissue>
    </source>
</reference>
<dbReference type="AlphaFoldDB" id="A0A8T1QFP7"/>
<comment type="caution">
    <text evidence="1">The sequence shown here is derived from an EMBL/GenBank/DDBJ whole genome shotgun (WGS) entry which is preliminary data.</text>
</comment>
<proteinExistence type="predicted"/>
<protein>
    <submittedName>
        <fullName evidence="1">Uncharacterized protein</fullName>
    </submittedName>
</protein>
<accession>A0A8T1QFP7</accession>
<name>A0A8T1QFP7_CARIL</name>
<evidence type="ECO:0000313" key="2">
    <source>
        <dbReference type="Proteomes" id="UP000811609"/>
    </source>
</evidence>
<gene>
    <name evidence="1" type="ORF">CIPAW_05G082700</name>
</gene>